<evidence type="ECO:0000313" key="2">
    <source>
        <dbReference type="EMBL" id="KAK9154532.1"/>
    </source>
</evidence>
<sequence length="273" mass="29470">MPLEALPTTNLFKAPETSSGPTVDLFADMTNQEANEKILEHKTPLNQKSLAVPFSENEGWATFDLPQRVPVHEVKVSNPASTSPTDFASSINSSMQWPSAGFIAHEPLAPATISNQWHGNLYEVQTSSGILSSEQPWNAFGDSHGGISQALFADLPPRPRNEPQATAQKPPSDTALFLTSDAPEGGMPCNASDQKSINPFDLPYDADPEPSNAFLNMSALQAALPDSQLPPGFGGITEPWFPRNAATPYIPADAQGGLAYMTREAPNSRLQWW</sequence>
<feature type="region of interest" description="Disordered" evidence="1">
    <location>
        <begin position="1"/>
        <end position="21"/>
    </location>
</feature>
<dbReference type="Proteomes" id="UP001417504">
    <property type="component" value="Unassembled WGS sequence"/>
</dbReference>
<dbReference type="InterPro" id="IPR044820">
    <property type="entry name" value="AGD14-like"/>
</dbReference>
<dbReference type="EMBL" id="JBBNAE010000001">
    <property type="protein sequence ID" value="KAK9154532.1"/>
    <property type="molecule type" value="Genomic_DNA"/>
</dbReference>
<organism evidence="2 3">
    <name type="scientific">Stephania japonica</name>
    <dbReference type="NCBI Taxonomy" id="461633"/>
    <lineage>
        <taxon>Eukaryota</taxon>
        <taxon>Viridiplantae</taxon>
        <taxon>Streptophyta</taxon>
        <taxon>Embryophyta</taxon>
        <taxon>Tracheophyta</taxon>
        <taxon>Spermatophyta</taxon>
        <taxon>Magnoliopsida</taxon>
        <taxon>Ranunculales</taxon>
        <taxon>Menispermaceae</taxon>
        <taxon>Menispermoideae</taxon>
        <taxon>Cissampelideae</taxon>
        <taxon>Stephania</taxon>
    </lineage>
</organism>
<dbReference type="AlphaFoldDB" id="A0AAP0KNB8"/>
<name>A0AAP0KNB8_9MAGN</name>
<dbReference type="PANTHER" id="PTHR46085">
    <property type="entry name" value="ARFGAP/RECO-RELATED"/>
    <property type="match status" value="1"/>
</dbReference>
<keyword evidence="3" id="KW-1185">Reference proteome</keyword>
<feature type="region of interest" description="Disordered" evidence="1">
    <location>
        <begin position="153"/>
        <end position="175"/>
    </location>
</feature>
<evidence type="ECO:0000256" key="1">
    <source>
        <dbReference type="SAM" id="MobiDB-lite"/>
    </source>
</evidence>
<dbReference type="GO" id="GO:0005096">
    <property type="term" value="F:GTPase activator activity"/>
    <property type="evidence" value="ECO:0007669"/>
    <property type="project" value="InterPro"/>
</dbReference>
<dbReference type="PANTHER" id="PTHR46085:SF4">
    <property type="entry name" value="ADP-RIBOSYLATION FACTOR GTPASE-ACTIVATING PROTEIN AGD14-RELATED"/>
    <property type="match status" value="1"/>
</dbReference>
<accession>A0AAP0KNB8</accession>
<proteinExistence type="predicted"/>
<protein>
    <submittedName>
        <fullName evidence="2">Uncharacterized protein</fullName>
    </submittedName>
</protein>
<reference evidence="2 3" key="1">
    <citation type="submission" date="2024-01" db="EMBL/GenBank/DDBJ databases">
        <title>Genome assemblies of Stephania.</title>
        <authorList>
            <person name="Yang L."/>
        </authorList>
    </citation>
    <scope>NUCLEOTIDE SEQUENCE [LARGE SCALE GENOMIC DNA]</scope>
    <source>
        <strain evidence="2">QJT</strain>
        <tissue evidence="2">Leaf</tissue>
    </source>
</reference>
<evidence type="ECO:0000313" key="3">
    <source>
        <dbReference type="Proteomes" id="UP001417504"/>
    </source>
</evidence>
<feature type="compositionally biased region" description="Polar residues" evidence="1">
    <location>
        <begin position="7"/>
        <end position="21"/>
    </location>
</feature>
<comment type="caution">
    <text evidence="2">The sequence shown here is derived from an EMBL/GenBank/DDBJ whole genome shotgun (WGS) entry which is preliminary data.</text>
</comment>
<gene>
    <name evidence="2" type="ORF">Sjap_002012</name>
</gene>